<proteinExistence type="predicted"/>
<evidence type="ECO:0000313" key="2">
    <source>
        <dbReference type="Proteomes" id="UP001196980"/>
    </source>
</evidence>
<evidence type="ECO:0000313" key="1">
    <source>
        <dbReference type="EMBL" id="MBV6343616.1"/>
    </source>
</evidence>
<dbReference type="EMBL" id="JABXWD010000698">
    <property type="protein sequence ID" value="MBV6343616.1"/>
    <property type="molecule type" value="Genomic_DNA"/>
</dbReference>
<reference evidence="1 2" key="1">
    <citation type="journal article" date="2020" name="J Geophys Res Biogeosci">
        <title>Magnetotaxis as an Adaptation to Enable Bacterial Shuttling of Microbial Sulfur and Sulfur Cycling Across Aquatic Oxic#Anoxic Interfaces.</title>
        <authorList>
            <person name="Li J."/>
            <person name="Liu P."/>
            <person name="Wang J."/>
            <person name="Roberts A.P."/>
            <person name="Pan Y."/>
        </authorList>
    </citation>
    <scope>NUCLEOTIDE SEQUENCE [LARGE SCALE GENOMIC DNA]</scope>
    <source>
        <strain evidence="1 2">MYR-1_YQ</strain>
    </source>
</reference>
<name>A0ABS6S437_9BACT</name>
<accession>A0ABS6S437</accession>
<comment type="caution">
    <text evidence="1">The sequence shown here is derived from an EMBL/GenBank/DDBJ whole genome shotgun (WGS) entry which is preliminary data.</text>
</comment>
<organism evidence="1 2">
    <name type="scientific">Candidatus Magnetobacterium casense</name>
    <dbReference type="NCBI Taxonomy" id="1455061"/>
    <lineage>
        <taxon>Bacteria</taxon>
        <taxon>Pseudomonadati</taxon>
        <taxon>Nitrospirota</taxon>
        <taxon>Thermodesulfovibrionia</taxon>
        <taxon>Thermodesulfovibrionales</taxon>
        <taxon>Candidatus Magnetobacteriaceae</taxon>
        <taxon>Candidatus Magnetobacterium</taxon>
    </lineage>
</organism>
<dbReference type="Proteomes" id="UP001196980">
    <property type="component" value="Unassembled WGS sequence"/>
</dbReference>
<dbReference type="RefSeq" id="WP_218254235.1">
    <property type="nucleotide sequence ID" value="NZ_JABXWD010000698.1"/>
</dbReference>
<gene>
    <name evidence="1" type="ORF">HWQ67_18775</name>
</gene>
<sequence length="168" mass="17364">MVNGLIINGEYVFTVYVTDDKGNMGVPGSQTLPQTNGVSSGPVLSVKANGQSGQVGIKTTDPLTVTIGLDAAGSAGINADWWLVAATPFGTYYYDVLSGAWAWKLGSSVTYTGPLFSVGEFSPLVGLSGLPVGIYDFSFKTDFNPNGGDDASIYSSTVTVNVSQVGMA</sequence>
<keyword evidence="2" id="KW-1185">Reference proteome</keyword>
<protein>
    <submittedName>
        <fullName evidence="1">Uncharacterized protein</fullName>
    </submittedName>
</protein>